<dbReference type="InterPro" id="IPR019200">
    <property type="entry name" value="ATP_adenylylTrfase_C"/>
</dbReference>
<dbReference type="Pfam" id="PF19327">
    <property type="entry name" value="Ap4A_phos_N"/>
    <property type="match status" value="1"/>
</dbReference>
<proteinExistence type="predicted"/>
<reference evidence="5 6" key="1">
    <citation type="submission" date="2016-02" db="EMBL/GenBank/DDBJ databases">
        <title>Complete genome sequence and transcriptome regulation of the pentose utilising yeast Sugiyamaella lignohabitans.</title>
        <authorList>
            <person name="Bellasio M."/>
            <person name="Peymann A."/>
            <person name="Valli M."/>
            <person name="Sipitzky M."/>
            <person name="Graf A."/>
            <person name="Sauer M."/>
            <person name="Marx H."/>
            <person name="Mattanovich D."/>
        </authorList>
    </citation>
    <scope>NUCLEOTIDE SEQUENCE [LARGE SCALE GENOMIC DNA]</scope>
    <source>
        <strain evidence="5 6">CBS 10342</strain>
    </source>
</reference>
<dbReference type="InterPro" id="IPR043171">
    <property type="entry name" value="Ap4A_phos1/2-like"/>
</dbReference>
<dbReference type="KEGG" id="slb:AWJ20_1864"/>
<organism evidence="5 6">
    <name type="scientific">Sugiyamaella lignohabitans</name>
    <dbReference type="NCBI Taxonomy" id="796027"/>
    <lineage>
        <taxon>Eukaryota</taxon>
        <taxon>Fungi</taxon>
        <taxon>Dikarya</taxon>
        <taxon>Ascomycota</taxon>
        <taxon>Saccharomycotina</taxon>
        <taxon>Dipodascomycetes</taxon>
        <taxon>Dipodascales</taxon>
        <taxon>Trichomonascaceae</taxon>
        <taxon>Sugiyamaella</taxon>
    </lineage>
</organism>
<dbReference type="InterPro" id="IPR009163">
    <property type="entry name" value="Ap4A_phos1/2"/>
</dbReference>
<dbReference type="Proteomes" id="UP000189580">
    <property type="component" value="Chromosome a"/>
</dbReference>
<accession>A0A167E2M0</accession>
<feature type="domain" description="ATP adenylyltransferase C-terminal" evidence="3">
    <location>
        <begin position="206"/>
        <end position="308"/>
    </location>
</feature>
<evidence type="ECO:0000313" key="5">
    <source>
        <dbReference type="EMBL" id="ANB13568.1"/>
    </source>
</evidence>
<feature type="region of interest" description="Disordered" evidence="2">
    <location>
        <begin position="54"/>
        <end position="74"/>
    </location>
</feature>
<evidence type="ECO:0000256" key="1">
    <source>
        <dbReference type="PIRSR" id="PIRSR000846-1"/>
    </source>
</evidence>
<dbReference type="PANTHER" id="PTHR38420:SF1">
    <property type="entry name" value="PUTATIVE (AFU_ORTHOLOGUE AFUA_5G14690)-RELATED"/>
    <property type="match status" value="1"/>
</dbReference>
<dbReference type="InterPro" id="IPR036265">
    <property type="entry name" value="HIT-like_sf"/>
</dbReference>
<dbReference type="GO" id="GO:0003877">
    <property type="term" value="F:ATP:ADP adenylyltransferase activity"/>
    <property type="evidence" value="ECO:0007669"/>
    <property type="project" value="InterPro"/>
</dbReference>
<keyword evidence="6" id="KW-1185">Reference proteome</keyword>
<dbReference type="InterPro" id="IPR045759">
    <property type="entry name" value="Ap4A_phos1/2_N"/>
</dbReference>
<dbReference type="SUPFAM" id="SSF54197">
    <property type="entry name" value="HIT-like"/>
    <property type="match status" value="1"/>
</dbReference>
<dbReference type="Pfam" id="PF09830">
    <property type="entry name" value="ATP_transf"/>
    <property type="match status" value="1"/>
</dbReference>
<gene>
    <name evidence="5" type="primary">APA1</name>
    <name evidence="5" type="ORF">AWJ20_1864</name>
</gene>
<dbReference type="PANTHER" id="PTHR38420">
    <property type="entry name" value="AP-4-A PHOSPHORYLASE II"/>
    <property type="match status" value="1"/>
</dbReference>
<dbReference type="EMBL" id="CP014501">
    <property type="protein sequence ID" value="ANB13568.1"/>
    <property type="molecule type" value="Genomic_DNA"/>
</dbReference>
<dbReference type="PIRSF" id="PIRSF000846">
    <property type="entry name" value="ATP_adenylyltr"/>
    <property type="match status" value="1"/>
</dbReference>
<dbReference type="GO" id="GO:0009117">
    <property type="term" value="P:nucleotide metabolic process"/>
    <property type="evidence" value="ECO:0007669"/>
    <property type="project" value="InterPro"/>
</dbReference>
<evidence type="ECO:0000256" key="2">
    <source>
        <dbReference type="SAM" id="MobiDB-lite"/>
    </source>
</evidence>
<evidence type="ECO:0000259" key="4">
    <source>
        <dbReference type="Pfam" id="PF19327"/>
    </source>
</evidence>
<feature type="active site" description="Nucleophile" evidence="1">
    <location>
        <position position="164"/>
    </location>
</feature>
<evidence type="ECO:0000259" key="3">
    <source>
        <dbReference type="Pfam" id="PF09830"/>
    </source>
</evidence>
<dbReference type="AlphaFoldDB" id="A0A167E2M0"/>
<protein>
    <submittedName>
        <fullName evidence="5">Apa1p</fullName>
    </submittedName>
</protein>
<dbReference type="OrthoDB" id="10267950at2759"/>
<feature type="domain" description="Ap4A phosphorylase 1/2 N-terminal" evidence="4">
    <location>
        <begin position="5"/>
        <end position="172"/>
    </location>
</feature>
<dbReference type="Gene3D" id="3.30.428.70">
    <property type="match status" value="1"/>
</dbReference>
<dbReference type="RefSeq" id="XP_018736045.1">
    <property type="nucleotide sequence ID" value="XM_018878776.1"/>
</dbReference>
<evidence type="ECO:0000313" key="6">
    <source>
        <dbReference type="Proteomes" id="UP000189580"/>
    </source>
</evidence>
<dbReference type="GeneID" id="30033713"/>
<dbReference type="GO" id="GO:0005524">
    <property type="term" value="F:ATP binding"/>
    <property type="evidence" value="ECO:0007669"/>
    <property type="project" value="InterPro"/>
</dbReference>
<sequence length="327" mass="36436">MSLPSDFYQQLDRKFDEAVADGSLVYTKSETVPDCVDGLHVRYTLATALAKRPSTSSDAKLAEPEHESSASGVKSPWLPPDASLLVVPSFGAKGYRVVLNKFAVQKNHFLLVTKSFERQTSPLTEDDLLAAFELLVAANKQSKRRHVGFFNSGYNSGASVAHKHIQFLPLPDSAFEPFPDHVIEKMTNGDIPIYRNGDAPLKEDKYHFSHFIVPTPKDLTSGDELALRYSAIMARVMTTLAKNKAEYISYNFLFTEKWMMAVPRRAEKIQGKSINALGCIGLFLAKTNEDLLYFKQVGPELILQTVGFNAEDIDGNELEGDIGYTRY</sequence>
<name>A0A167E2M0_9ASCO</name>